<sequence length="150" mass="16942">MNLIPLIDTAGISIAFDQDNGWLYSDWKGVHDQDSSRQGCLLMLEALRRQPCRKILNDNSNIIHTSFQITEGGIAWLREMRAAGLECLAWVYPRHFESRQATEGLLPLLGPPAVVGFEDLATAYMWLKKYELRNLVPNPADDTLTGKLSR</sequence>
<reference evidence="1 2" key="1">
    <citation type="submission" date="2019-02" db="EMBL/GenBank/DDBJ databases">
        <title>Bacterial novel species isolated from soil.</title>
        <authorList>
            <person name="Jung H.-Y."/>
        </authorList>
    </citation>
    <scope>NUCLEOTIDE SEQUENCE [LARGE SCALE GENOMIC DNA]</scope>
    <source>
        <strain evidence="1 2">1-3-3-3</strain>
    </source>
</reference>
<comment type="caution">
    <text evidence="1">The sequence shown here is derived from an EMBL/GenBank/DDBJ whole genome shotgun (WGS) entry which is preliminary data.</text>
</comment>
<accession>A0A4Q5LG32</accession>
<dbReference type="OrthoDB" id="893408at2"/>
<evidence type="ECO:0008006" key="3">
    <source>
        <dbReference type="Google" id="ProtNLM"/>
    </source>
</evidence>
<organism evidence="1 2">
    <name type="scientific">Hymenobacter persicinus</name>
    <dbReference type="NCBI Taxonomy" id="2025506"/>
    <lineage>
        <taxon>Bacteria</taxon>
        <taxon>Pseudomonadati</taxon>
        <taxon>Bacteroidota</taxon>
        <taxon>Cytophagia</taxon>
        <taxon>Cytophagales</taxon>
        <taxon>Hymenobacteraceae</taxon>
        <taxon>Hymenobacter</taxon>
    </lineage>
</organism>
<evidence type="ECO:0000313" key="1">
    <source>
        <dbReference type="EMBL" id="RYU80102.1"/>
    </source>
</evidence>
<dbReference type="RefSeq" id="WP_129920843.1">
    <property type="nucleotide sequence ID" value="NZ_SEWE01000015.1"/>
</dbReference>
<dbReference type="Proteomes" id="UP000294155">
    <property type="component" value="Unassembled WGS sequence"/>
</dbReference>
<protein>
    <recommendedName>
        <fullName evidence="3">STAS/SEC14 domain-containing protein</fullName>
    </recommendedName>
</protein>
<name>A0A4Q5LG32_9BACT</name>
<proteinExistence type="predicted"/>
<gene>
    <name evidence="1" type="ORF">EWM57_09165</name>
</gene>
<dbReference type="AlphaFoldDB" id="A0A4Q5LG32"/>
<evidence type="ECO:0000313" key="2">
    <source>
        <dbReference type="Proteomes" id="UP000294155"/>
    </source>
</evidence>
<dbReference type="EMBL" id="SEWE01000015">
    <property type="protein sequence ID" value="RYU80102.1"/>
    <property type="molecule type" value="Genomic_DNA"/>
</dbReference>
<keyword evidence="2" id="KW-1185">Reference proteome</keyword>